<organism evidence="1 2">
    <name type="scientific">Gigaspora margarita</name>
    <dbReference type="NCBI Taxonomy" id="4874"/>
    <lineage>
        <taxon>Eukaryota</taxon>
        <taxon>Fungi</taxon>
        <taxon>Fungi incertae sedis</taxon>
        <taxon>Mucoromycota</taxon>
        <taxon>Glomeromycotina</taxon>
        <taxon>Glomeromycetes</taxon>
        <taxon>Diversisporales</taxon>
        <taxon>Gigasporaceae</taxon>
        <taxon>Gigaspora</taxon>
    </lineage>
</organism>
<dbReference type="Proteomes" id="UP000439903">
    <property type="component" value="Unassembled WGS sequence"/>
</dbReference>
<proteinExistence type="predicted"/>
<name>A0A8H4EMR2_GIGMA</name>
<sequence length="172" mass="20354">MVIVHDSTRFYCTICTRSSKGFKNHAGLQQHKTSKHSTYNLLPNHIQQIPESELCHLKDAIIKELQKKLKNHYHAVGKQVFSLYYSEMLLLDYLTIKFFRLYIPEKQDISKKNNETYCSNKNSKPPKKSKSKLFPNDEMIIEWRLTGFKDKANYEYKAGMLQIHFFLDQCQL</sequence>
<protein>
    <recommendedName>
        <fullName evidence="3">C2H2-type domain-containing protein</fullName>
    </recommendedName>
</protein>
<gene>
    <name evidence="1" type="ORF">F8M41_016415</name>
</gene>
<evidence type="ECO:0000313" key="1">
    <source>
        <dbReference type="EMBL" id="KAF0520286.1"/>
    </source>
</evidence>
<dbReference type="AlphaFoldDB" id="A0A8H4EMR2"/>
<dbReference type="OrthoDB" id="2375936at2759"/>
<accession>A0A8H4EMR2</accession>
<keyword evidence="2" id="KW-1185">Reference proteome</keyword>
<dbReference type="EMBL" id="WTPW01000355">
    <property type="protein sequence ID" value="KAF0520286.1"/>
    <property type="molecule type" value="Genomic_DNA"/>
</dbReference>
<evidence type="ECO:0000313" key="2">
    <source>
        <dbReference type="Proteomes" id="UP000439903"/>
    </source>
</evidence>
<comment type="caution">
    <text evidence="1">The sequence shown here is derived from an EMBL/GenBank/DDBJ whole genome shotgun (WGS) entry which is preliminary data.</text>
</comment>
<evidence type="ECO:0008006" key="3">
    <source>
        <dbReference type="Google" id="ProtNLM"/>
    </source>
</evidence>
<reference evidence="1 2" key="1">
    <citation type="journal article" date="2019" name="Environ. Microbiol.">
        <title>At the nexus of three kingdoms: the genome of the mycorrhizal fungus Gigaspora margarita provides insights into plant, endobacterial and fungal interactions.</title>
        <authorList>
            <person name="Venice F."/>
            <person name="Ghignone S."/>
            <person name="Salvioli di Fossalunga A."/>
            <person name="Amselem J."/>
            <person name="Novero M."/>
            <person name="Xianan X."/>
            <person name="Sedzielewska Toro K."/>
            <person name="Morin E."/>
            <person name="Lipzen A."/>
            <person name="Grigoriev I.V."/>
            <person name="Henrissat B."/>
            <person name="Martin F.M."/>
            <person name="Bonfante P."/>
        </authorList>
    </citation>
    <scope>NUCLEOTIDE SEQUENCE [LARGE SCALE GENOMIC DNA]</scope>
    <source>
        <strain evidence="1 2">BEG34</strain>
    </source>
</reference>